<keyword evidence="1" id="KW-1133">Transmembrane helix</keyword>
<keyword evidence="2" id="KW-0732">Signal</keyword>
<feature type="transmembrane region" description="Helical" evidence="1">
    <location>
        <begin position="325"/>
        <end position="343"/>
    </location>
</feature>
<evidence type="ECO:0000313" key="4">
    <source>
        <dbReference type="EMBL" id="QOY89344.1"/>
    </source>
</evidence>
<keyword evidence="1" id="KW-0472">Membrane</keyword>
<feature type="chain" id="PRO_5032420756" evidence="2">
    <location>
        <begin position="23"/>
        <end position="410"/>
    </location>
</feature>
<accession>A0A7S7NTC0</accession>
<dbReference type="EMBL" id="CP063849">
    <property type="protein sequence ID" value="QOY89344.1"/>
    <property type="molecule type" value="Genomic_DNA"/>
</dbReference>
<sequence>MRTKWAAASAALVIMVAPFWFAGDGLRASYTPDDLMNLYRCWVDPWRDVLLANLKFWSPYYRPMGALVYRILYGLFGFHPEPLRVLCFALIVLNSGLLYRVTTALTGSKTAGALAALLGAFHGEFEDLYYNGGTIYDLLSFTFYFAALGCYIEDRKAGRPIRWWLLLPLYVCALNSKESAVTLPLALLAYDALYDRRFSWPGFLTGLLTVPYVVSKLSKKSIFTGIPEYQQHISVPYYFQHYARYTDMLFYQPPGWFNIAQFCVLLLILLVVAVKSKRPCLQFSLAFLLFAVLPVIFIPLRGSMFVVYIPIAGWFMYMAALLDRLPLRPALTFTLAAVCLFVLHDAHMRQVKLDRNIAQTIERVRRECPVEPKGAAFRLPGHPFPADSWNLLYIARLHFGDKNLDVDRRP</sequence>
<gene>
    <name evidence="4" type="ORF">IRI77_05140</name>
</gene>
<feature type="domain" description="Glycosyltransferase RgtA/B/C/D-like" evidence="3">
    <location>
        <begin position="63"/>
        <end position="205"/>
    </location>
</feature>
<reference evidence="4 5" key="1">
    <citation type="submission" date="2020-10" db="EMBL/GenBank/DDBJ databases">
        <title>Complete genome sequence of Paludibaculum fermentans P105T, a facultatively anaerobic acidobacterium capable of dissimilatory Fe(III) reduction.</title>
        <authorList>
            <person name="Dedysh S.N."/>
            <person name="Beletsky A.V."/>
            <person name="Kulichevskaya I.S."/>
            <person name="Mardanov A.V."/>
            <person name="Ravin N.V."/>
        </authorList>
    </citation>
    <scope>NUCLEOTIDE SEQUENCE [LARGE SCALE GENOMIC DNA]</scope>
    <source>
        <strain evidence="4 5">P105</strain>
    </source>
</reference>
<dbReference type="RefSeq" id="WP_194451006.1">
    <property type="nucleotide sequence ID" value="NZ_CP063849.1"/>
</dbReference>
<dbReference type="KEGG" id="pfer:IRI77_05140"/>
<name>A0A7S7NTC0_PALFE</name>
<dbReference type="GO" id="GO:0016740">
    <property type="term" value="F:transferase activity"/>
    <property type="evidence" value="ECO:0007669"/>
    <property type="project" value="UniProtKB-KW"/>
</dbReference>
<protein>
    <submittedName>
        <fullName evidence="4">Glycosyltransferase family 39 protein</fullName>
    </submittedName>
</protein>
<feature type="transmembrane region" description="Helical" evidence="1">
    <location>
        <begin position="255"/>
        <end position="274"/>
    </location>
</feature>
<dbReference type="Proteomes" id="UP000593892">
    <property type="component" value="Chromosome"/>
</dbReference>
<evidence type="ECO:0000259" key="3">
    <source>
        <dbReference type="Pfam" id="PF13231"/>
    </source>
</evidence>
<proteinExistence type="predicted"/>
<feature type="transmembrane region" description="Helical" evidence="1">
    <location>
        <begin position="60"/>
        <end position="78"/>
    </location>
</feature>
<dbReference type="Pfam" id="PF13231">
    <property type="entry name" value="PMT_2"/>
    <property type="match status" value="1"/>
</dbReference>
<evidence type="ECO:0000256" key="1">
    <source>
        <dbReference type="SAM" id="Phobius"/>
    </source>
</evidence>
<keyword evidence="4" id="KW-0808">Transferase</keyword>
<evidence type="ECO:0000313" key="5">
    <source>
        <dbReference type="Proteomes" id="UP000593892"/>
    </source>
</evidence>
<feature type="transmembrane region" description="Helical" evidence="1">
    <location>
        <begin position="128"/>
        <end position="152"/>
    </location>
</feature>
<evidence type="ECO:0000256" key="2">
    <source>
        <dbReference type="SAM" id="SignalP"/>
    </source>
</evidence>
<dbReference type="InterPro" id="IPR038731">
    <property type="entry name" value="RgtA/B/C-like"/>
</dbReference>
<dbReference type="AlphaFoldDB" id="A0A7S7NTC0"/>
<keyword evidence="5" id="KW-1185">Reference proteome</keyword>
<feature type="transmembrane region" description="Helical" evidence="1">
    <location>
        <begin position="286"/>
        <end position="319"/>
    </location>
</feature>
<feature type="signal peptide" evidence="2">
    <location>
        <begin position="1"/>
        <end position="22"/>
    </location>
</feature>
<organism evidence="4 5">
    <name type="scientific">Paludibaculum fermentans</name>
    <dbReference type="NCBI Taxonomy" id="1473598"/>
    <lineage>
        <taxon>Bacteria</taxon>
        <taxon>Pseudomonadati</taxon>
        <taxon>Acidobacteriota</taxon>
        <taxon>Terriglobia</taxon>
        <taxon>Bryobacterales</taxon>
        <taxon>Bryobacteraceae</taxon>
        <taxon>Paludibaculum</taxon>
    </lineage>
</organism>
<keyword evidence="1" id="KW-0812">Transmembrane</keyword>